<sequence>MHDLVAGGHSSSRQRCPNVGVRVAARLLRSREPLAWHFDKAFLIHTTFPDTPEQVSVASGTLGSAGATFSRVMDPMGPLPSAVYWRRRAVALSAAALAVVLSGWAVVAVTGGEPRPRAASAPPPPPPTACPDRALRIVAEPLKPEFRLGDGVGLRIVVINDGDRACLRDTNRELRELRVTTPDGEHVWGSNDCYRESTNEVPLLRPGQSVHNDVLWTGERSAPECPPTAEVAPAGEYLLVARLGGLTSRPVPFRLIGQS</sequence>
<evidence type="ECO:0000313" key="2">
    <source>
        <dbReference type="EMBL" id="GAA0544513.1"/>
    </source>
</evidence>
<keyword evidence="3" id="KW-1185">Reference proteome</keyword>
<keyword evidence="1" id="KW-1133">Transmembrane helix</keyword>
<evidence type="ECO:0000313" key="3">
    <source>
        <dbReference type="Proteomes" id="UP001500729"/>
    </source>
</evidence>
<comment type="caution">
    <text evidence="2">The sequence shown here is derived from an EMBL/GenBank/DDBJ whole genome shotgun (WGS) entry which is preliminary data.</text>
</comment>
<evidence type="ECO:0008006" key="4">
    <source>
        <dbReference type="Google" id="ProtNLM"/>
    </source>
</evidence>
<protein>
    <recommendedName>
        <fullName evidence="4">Serine/threonine protein kinase</fullName>
    </recommendedName>
</protein>
<reference evidence="2 3" key="1">
    <citation type="journal article" date="2019" name="Int. J. Syst. Evol. Microbiol.">
        <title>The Global Catalogue of Microorganisms (GCM) 10K type strain sequencing project: providing services to taxonomists for standard genome sequencing and annotation.</title>
        <authorList>
            <consortium name="The Broad Institute Genomics Platform"/>
            <consortium name="The Broad Institute Genome Sequencing Center for Infectious Disease"/>
            <person name="Wu L."/>
            <person name="Ma J."/>
        </authorList>
    </citation>
    <scope>NUCLEOTIDE SEQUENCE [LARGE SCALE GENOMIC DNA]</scope>
    <source>
        <strain evidence="2 3">JCM 10303</strain>
    </source>
</reference>
<keyword evidence="1" id="KW-0472">Membrane</keyword>
<proteinExistence type="predicted"/>
<feature type="transmembrane region" description="Helical" evidence="1">
    <location>
        <begin position="89"/>
        <end position="107"/>
    </location>
</feature>
<name>A0ABN1DIJ2_SACER</name>
<evidence type="ECO:0000256" key="1">
    <source>
        <dbReference type="SAM" id="Phobius"/>
    </source>
</evidence>
<dbReference type="EMBL" id="BAAAGS010000038">
    <property type="protein sequence ID" value="GAA0544513.1"/>
    <property type="molecule type" value="Genomic_DNA"/>
</dbReference>
<keyword evidence="1" id="KW-0812">Transmembrane</keyword>
<dbReference type="Proteomes" id="UP001500729">
    <property type="component" value="Unassembled WGS sequence"/>
</dbReference>
<organism evidence="2 3">
    <name type="scientific">Saccharopolyspora erythraea</name>
    <name type="common">Streptomyces erythraeus</name>
    <dbReference type="NCBI Taxonomy" id="1836"/>
    <lineage>
        <taxon>Bacteria</taxon>
        <taxon>Bacillati</taxon>
        <taxon>Actinomycetota</taxon>
        <taxon>Actinomycetes</taxon>
        <taxon>Pseudonocardiales</taxon>
        <taxon>Pseudonocardiaceae</taxon>
        <taxon>Saccharopolyspora</taxon>
    </lineage>
</organism>
<gene>
    <name evidence="2" type="ORF">GCM10009533_49340</name>
</gene>
<accession>A0ABN1DIJ2</accession>